<keyword evidence="3" id="KW-0378">Hydrolase</keyword>
<dbReference type="KEGG" id="amar:AMRN_1169"/>
<dbReference type="Proteomes" id="UP000264693">
    <property type="component" value="Chromosome"/>
</dbReference>
<reference evidence="9" key="2">
    <citation type="submission" date="2017-09" db="EMBL/GenBank/DDBJ databases">
        <authorList>
            <person name="Perez-Cataluna A."/>
            <person name="Figueras M.J."/>
            <person name="Salas-Masso N."/>
        </authorList>
    </citation>
    <scope>NUCLEOTIDE SEQUENCE</scope>
    <source>
        <strain evidence="9">CECT 7727</strain>
    </source>
</reference>
<dbReference type="PANTHER" id="PTHR30471">
    <property type="entry name" value="DNA REPAIR PROTEIN RADC"/>
    <property type="match status" value="1"/>
</dbReference>
<evidence type="ECO:0000256" key="6">
    <source>
        <dbReference type="RuleBase" id="RU003797"/>
    </source>
</evidence>
<evidence type="ECO:0000313" key="11">
    <source>
        <dbReference type="Proteomes" id="UP000264693"/>
    </source>
</evidence>
<evidence type="ECO:0000256" key="2">
    <source>
        <dbReference type="ARBA" id="ARBA00022723"/>
    </source>
</evidence>
<dbReference type="CDD" id="cd08071">
    <property type="entry name" value="MPN_DUF2466"/>
    <property type="match status" value="1"/>
</dbReference>
<keyword evidence="4" id="KW-0862">Zinc</keyword>
<dbReference type="Proteomes" id="UP000224740">
    <property type="component" value="Unassembled WGS sequence"/>
</dbReference>
<comment type="similarity">
    <text evidence="6">Belongs to the UPF0758 family.</text>
</comment>
<keyword evidence="2" id="KW-0479">Metal-binding</keyword>
<reference evidence="8 11" key="3">
    <citation type="submission" date="2018-08" db="EMBL/GenBank/DDBJ databases">
        <title>Complete genome of the Arcobacter marinus type strain JCM 15502.</title>
        <authorList>
            <person name="Miller W.G."/>
            <person name="Yee E."/>
            <person name="Huynh S."/>
            <person name="Parker C.T."/>
        </authorList>
    </citation>
    <scope>NUCLEOTIDE SEQUENCE [LARGE SCALE GENOMIC DNA]</scope>
    <source>
        <strain evidence="8 11">JCM 15502</strain>
    </source>
</reference>
<dbReference type="InterPro" id="IPR001405">
    <property type="entry name" value="UPF0758"/>
</dbReference>
<protein>
    <submittedName>
        <fullName evidence="8">DNA repair protein RadC</fullName>
    </submittedName>
</protein>
<evidence type="ECO:0000256" key="4">
    <source>
        <dbReference type="ARBA" id="ARBA00022833"/>
    </source>
</evidence>
<evidence type="ECO:0000259" key="7">
    <source>
        <dbReference type="PROSITE" id="PS50249"/>
    </source>
</evidence>
<dbReference type="PROSITE" id="PS01302">
    <property type="entry name" value="UPF0758"/>
    <property type="match status" value="1"/>
</dbReference>
<dbReference type="InterPro" id="IPR025657">
    <property type="entry name" value="RadC_JAB"/>
</dbReference>
<dbReference type="EMBL" id="NXAO01000018">
    <property type="protein sequence ID" value="PHO15872.1"/>
    <property type="molecule type" value="Genomic_DNA"/>
</dbReference>
<evidence type="ECO:0000313" key="10">
    <source>
        <dbReference type="Proteomes" id="UP000224740"/>
    </source>
</evidence>
<accession>A0A347TJY8</accession>
<evidence type="ECO:0000313" key="8">
    <source>
        <dbReference type="EMBL" id="AXX86916.1"/>
    </source>
</evidence>
<dbReference type="EMBL" id="CP032101">
    <property type="protein sequence ID" value="AXX86916.1"/>
    <property type="molecule type" value="Genomic_DNA"/>
</dbReference>
<dbReference type="InterPro" id="IPR020891">
    <property type="entry name" value="UPF0758_CS"/>
</dbReference>
<feature type="domain" description="MPN" evidence="7">
    <location>
        <begin position="100"/>
        <end position="221"/>
    </location>
</feature>
<dbReference type="RefSeq" id="WP_099310599.1">
    <property type="nucleotide sequence ID" value="NZ_CP032101.1"/>
</dbReference>
<evidence type="ECO:0000313" key="9">
    <source>
        <dbReference type="EMBL" id="PHO15872.1"/>
    </source>
</evidence>
<dbReference type="NCBIfam" id="NF000642">
    <property type="entry name" value="PRK00024.1"/>
    <property type="match status" value="1"/>
</dbReference>
<keyword evidence="10" id="KW-1185">Reference proteome</keyword>
<dbReference type="Pfam" id="PF20582">
    <property type="entry name" value="UPF0758_N"/>
    <property type="match status" value="1"/>
</dbReference>
<dbReference type="GO" id="GO:0008237">
    <property type="term" value="F:metallopeptidase activity"/>
    <property type="evidence" value="ECO:0007669"/>
    <property type="project" value="UniProtKB-KW"/>
</dbReference>
<name>A0A347TJY8_9BACT</name>
<reference evidence="10" key="1">
    <citation type="submission" date="2017-09" db="EMBL/GenBank/DDBJ databases">
        <title>Arcobacter canalis sp. nov., a new species isolated from a water canal contaminated with urban sewage.</title>
        <authorList>
            <person name="Perez-Cataluna A."/>
            <person name="Salas-Masso N."/>
            <person name="Figueras M.J."/>
        </authorList>
    </citation>
    <scope>NUCLEOTIDE SEQUENCE [LARGE SCALE GENOMIC DNA]</scope>
    <source>
        <strain evidence="10">CECT 7727</strain>
    </source>
</reference>
<dbReference type="NCBIfam" id="TIGR00608">
    <property type="entry name" value="radc"/>
    <property type="match status" value="1"/>
</dbReference>
<keyword evidence="1" id="KW-0645">Protease</keyword>
<evidence type="ECO:0000256" key="1">
    <source>
        <dbReference type="ARBA" id="ARBA00022670"/>
    </source>
</evidence>
<organism evidence="8 11">
    <name type="scientific">Malaciobacter marinus</name>
    <dbReference type="NCBI Taxonomy" id="505249"/>
    <lineage>
        <taxon>Bacteria</taxon>
        <taxon>Pseudomonadati</taxon>
        <taxon>Campylobacterota</taxon>
        <taxon>Epsilonproteobacteria</taxon>
        <taxon>Campylobacterales</taxon>
        <taxon>Arcobacteraceae</taxon>
        <taxon>Malaciobacter</taxon>
    </lineage>
</organism>
<dbReference type="InterPro" id="IPR037518">
    <property type="entry name" value="MPN"/>
</dbReference>
<dbReference type="InterPro" id="IPR046778">
    <property type="entry name" value="UPF0758_N"/>
</dbReference>
<evidence type="ECO:0000256" key="5">
    <source>
        <dbReference type="ARBA" id="ARBA00023049"/>
    </source>
</evidence>
<sequence length="221" mass="24859">MKTTIKNLENIDKPREKLKKLGADALKDYELMAILLGSGVKGKDVITLSKEIIKLFKSDFENISLETLLQIHGLGTAKACQIVSAISLSKRYLIKNQNIKITNSNDVFEELKPYKNKQQEHFFTLYLDGANNLIETKVITIGTLNQSLVHPREVFSYAIEKRCASIIVAHNHPSGILKPSSEDINVTKRLKESGKILGIELLDHVIFTKDGFYSFQEEGVL</sequence>
<proteinExistence type="inferred from homology"/>
<dbReference type="GO" id="GO:0046872">
    <property type="term" value="F:metal ion binding"/>
    <property type="evidence" value="ECO:0007669"/>
    <property type="project" value="UniProtKB-KW"/>
</dbReference>
<dbReference type="AlphaFoldDB" id="A0A347TJY8"/>
<dbReference type="PANTHER" id="PTHR30471:SF3">
    <property type="entry name" value="UPF0758 PROTEIN YEES-RELATED"/>
    <property type="match status" value="1"/>
</dbReference>
<dbReference type="PROSITE" id="PS50249">
    <property type="entry name" value="MPN"/>
    <property type="match status" value="1"/>
</dbReference>
<dbReference type="Gene3D" id="3.40.140.10">
    <property type="entry name" value="Cytidine Deaminase, domain 2"/>
    <property type="match status" value="1"/>
</dbReference>
<keyword evidence="5" id="KW-0482">Metalloprotease</keyword>
<gene>
    <name evidence="8" type="primary">radC</name>
    <name evidence="8" type="ORF">AMRN_1169</name>
    <name evidence="9" type="ORF">CPH92_04680</name>
</gene>
<dbReference type="Pfam" id="PF04002">
    <property type="entry name" value="RadC"/>
    <property type="match status" value="1"/>
</dbReference>
<evidence type="ECO:0000256" key="3">
    <source>
        <dbReference type="ARBA" id="ARBA00022801"/>
    </source>
</evidence>
<dbReference type="GO" id="GO:0006508">
    <property type="term" value="P:proteolysis"/>
    <property type="evidence" value="ECO:0007669"/>
    <property type="project" value="UniProtKB-KW"/>
</dbReference>